<dbReference type="FunFam" id="1.10.630.10:FF:000182">
    <property type="entry name" value="Cytochrome P450 3A4"/>
    <property type="match status" value="1"/>
</dbReference>
<evidence type="ECO:0000256" key="14">
    <source>
        <dbReference type="PIRSR" id="PIRSR602403-1"/>
    </source>
</evidence>
<evidence type="ECO:0000256" key="1">
    <source>
        <dbReference type="ARBA" id="ARBA00001971"/>
    </source>
</evidence>
<reference evidence="16 17" key="1">
    <citation type="journal article" date="2018" name="Elife">
        <title>Firefly genomes illuminate parallel origins of bioluminescence in beetles.</title>
        <authorList>
            <person name="Fallon T.R."/>
            <person name="Lower S.E."/>
            <person name="Chang C.H."/>
            <person name="Bessho-Uehara M."/>
            <person name="Martin G.J."/>
            <person name="Bewick A.J."/>
            <person name="Behringer M."/>
            <person name="Debat H.J."/>
            <person name="Wong I."/>
            <person name="Day J.C."/>
            <person name="Suvorov A."/>
            <person name="Silva C.J."/>
            <person name="Stanger-Hall K.F."/>
            <person name="Hall D.W."/>
            <person name="Schmitz R.J."/>
            <person name="Nelson D.R."/>
            <person name="Lewis S.M."/>
            <person name="Shigenobu S."/>
            <person name="Bybee S.M."/>
            <person name="Larracuente A.M."/>
            <person name="Oba Y."/>
            <person name="Weng J.K."/>
        </authorList>
    </citation>
    <scope>NUCLEOTIDE SEQUENCE [LARGE SCALE GENOMIC DNA]</scope>
    <source>
        <strain evidence="16">1611_PpyrPB1</strain>
        <tissue evidence="16">Whole body</tissue>
    </source>
</reference>
<comment type="function">
    <text evidence="2">May be involved in the metabolism of insect hormones and in the breakdown of synthetic insecticides.</text>
</comment>
<dbReference type="InterPro" id="IPR036396">
    <property type="entry name" value="Cyt_P450_sf"/>
</dbReference>
<keyword evidence="17" id="KW-1185">Reference proteome</keyword>
<keyword evidence="9" id="KW-0492">Microsome</keyword>
<comment type="cofactor">
    <cofactor evidence="1 14">
        <name>heme</name>
        <dbReference type="ChEBI" id="CHEBI:30413"/>
    </cofactor>
</comment>
<accession>A0A5N4AN24</accession>
<dbReference type="InterPro" id="IPR050476">
    <property type="entry name" value="Insect_CytP450_Detox"/>
</dbReference>
<evidence type="ECO:0000256" key="12">
    <source>
        <dbReference type="ARBA" id="ARBA00023033"/>
    </source>
</evidence>
<keyword evidence="6 14" id="KW-0349">Heme</keyword>
<proteinExistence type="inferred from homology"/>
<dbReference type="PROSITE" id="PS00086">
    <property type="entry name" value="CYTOCHROME_P450"/>
    <property type="match status" value="1"/>
</dbReference>
<dbReference type="InParanoid" id="A0A5N4AN24"/>
<organism evidence="16 17">
    <name type="scientific">Photinus pyralis</name>
    <name type="common">Common eastern firefly</name>
    <name type="synonym">Lampyris pyralis</name>
    <dbReference type="NCBI Taxonomy" id="7054"/>
    <lineage>
        <taxon>Eukaryota</taxon>
        <taxon>Metazoa</taxon>
        <taxon>Ecdysozoa</taxon>
        <taxon>Arthropoda</taxon>
        <taxon>Hexapoda</taxon>
        <taxon>Insecta</taxon>
        <taxon>Pterygota</taxon>
        <taxon>Neoptera</taxon>
        <taxon>Endopterygota</taxon>
        <taxon>Coleoptera</taxon>
        <taxon>Polyphaga</taxon>
        <taxon>Elateriformia</taxon>
        <taxon>Elateroidea</taxon>
        <taxon>Lampyridae</taxon>
        <taxon>Lampyrinae</taxon>
        <taxon>Photinus</taxon>
    </lineage>
</organism>
<evidence type="ECO:0000256" key="13">
    <source>
        <dbReference type="ARBA" id="ARBA00023136"/>
    </source>
</evidence>
<evidence type="ECO:0000256" key="8">
    <source>
        <dbReference type="ARBA" id="ARBA00022824"/>
    </source>
</evidence>
<evidence type="ECO:0000256" key="11">
    <source>
        <dbReference type="ARBA" id="ARBA00023004"/>
    </source>
</evidence>
<dbReference type="GO" id="GO:0005789">
    <property type="term" value="C:endoplasmic reticulum membrane"/>
    <property type="evidence" value="ECO:0007669"/>
    <property type="project" value="UniProtKB-SubCell"/>
</dbReference>
<dbReference type="PRINTS" id="PR00385">
    <property type="entry name" value="P450"/>
</dbReference>
<evidence type="ECO:0000256" key="6">
    <source>
        <dbReference type="ARBA" id="ARBA00022617"/>
    </source>
</evidence>
<evidence type="ECO:0008006" key="18">
    <source>
        <dbReference type="Google" id="ProtNLM"/>
    </source>
</evidence>
<keyword evidence="13" id="KW-0472">Membrane</keyword>
<sequence length="521" mass="60619">MLVVTTLSVIVLSIATFKFLQIWNFWKRKGIPYVNVFHSFRNYAENAFRRNDTTAKLEEIYAKFPGARYIGFYQFLQPVLIVRDPELVRKITVKDFESFTDHNTFITPEIDSLWTKNLFIMKGDWKQTRASLTPLFTANRMRIMLTVMDECTNQLLTFLRSQAENSIHDALDVMTRSAADIFGRTMFGVICNSHVNRHNEFYTMAHNIAAMGNLKGPAFWGYYFCPTLISLLRVKMYQPTEHNFIRTLILESMKVRKEQNIVFPDLVQLLMEMHASSYKSANGVQKRQLSEDEIIAHTLLFCFAGFDTVGYVLSRLCKVLAEHPDIQERLCDEIRRTELQFNGEFTYEALYSMNYLNSVVLETLRMYSPSTILDRKCVKPYLIEPVHKDEKPLLLEKGSWIFVLHCGIQKDPAYYSNPEKFDPDRFSASNKSEQLLTFFTFGSGPRRCIGSRFAIMEMKYLIVQLLRNYELLLPDNNFDGNNELAVYLRFQAKSTKDFLCSIGNENLLNMPSDRNIDQAKI</sequence>
<comment type="similarity">
    <text evidence="5 15">Belongs to the cytochrome P450 family.</text>
</comment>
<dbReference type="InterPro" id="IPR001128">
    <property type="entry name" value="Cyt_P450"/>
</dbReference>
<evidence type="ECO:0000256" key="2">
    <source>
        <dbReference type="ARBA" id="ARBA00003690"/>
    </source>
</evidence>
<keyword evidence="8" id="KW-0256">Endoplasmic reticulum</keyword>
<comment type="caution">
    <text evidence="16">The sequence shown here is derived from an EMBL/GenBank/DDBJ whole genome shotgun (WGS) entry which is preliminary data.</text>
</comment>
<dbReference type="EMBL" id="VVIM01000005">
    <property type="protein sequence ID" value="KAB0798755.1"/>
    <property type="molecule type" value="Genomic_DNA"/>
</dbReference>
<evidence type="ECO:0000256" key="3">
    <source>
        <dbReference type="ARBA" id="ARBA00004174"/>
    </source>
</evidence>
<dbReference type="PANTHER" id="PTHR24292">
    <property type="entry name" value="CYTOCHROME P450"/>
    <property type="match status" value="1"/>
</dbReference>
<protein>
    <recommendedName>
        <fullName evidence="18">Cytochrome P450</fullName>
    </recommendedName>
</protein>
<evidence type="ECO:0000256" key="15">
    <source>
        <dbReference type="RuleBase" id="RU000461"/>
    </source>
</evidence>
<dbReference type="GO" id="GO:0016705">
    <property type="term" value="F:oxidoreductase activity, acting on paired donors, with incorporation or reduction of molecular oxygen"/>
    <property type="evidence" value="ECO:0007669"/>
    <property type="project" value="InterPro"/>
</dbReference>
<gene>
    <name evidence="16" type="ORF">PPYR_06635</name>
</gene>
<dbReference type="CDD" id="cd11056">
    <property type="entry name" value="CYP6-like"/>
    <property type="match status" value="1"/>
</dbReference>
<feature type="binding site" description="axial binding residue" evidence="14">
    <location>
        <position position="448"/>
    </location>
    <ligand>
        <name>heme</name>
        <dbReference type="ChEBI" id="CHEBI:30413"/>
    </ligand>
    <ligandPart>
        <name>Fe</name>
        <dbReference type="ChEBI" id="CHEBI:18248"/>
    </ligandPart>
</feature>
<dbReference type="Proteomes" id="UP000327044">
    <property type="component" value="Unassembled WGS sequence"/>
</dbReference>
<keyword evidence="12 15" id="KW-0503">Monooxygenase</keyword>
<evidence type="ECO:0000256" key="5">
    <source>
        <dbReference type="ARBA" id="ARBA00010617"/>
    </source>
</evidence>
<dbReference type="SUPFAM" id="SSF48264">
    <property type="entry name" value="Cytochrome P450"/>
    <property type="match status" value="1"/>
</dbReference>
<evidence type="ECO:0000256" key="4">
    <source>
        <dbReference type="ARBA" id="ARBA00004406"/>
    </source>
</evidence>
<dbReference type="OrthoDB" id="2789670at2759"/>
<dbReference type="GO" id="GO:0005506">
    <property type="term" value="F:iron ion binding"/>
    <property type="evidence" value="ECO:0007669"/>
    <property type="project" value="InterPro"/>
</dbReference>
<evidence type="ECO:0000313" key="17">
    <source>
        <dbReference type="Proteomes" id="UP000327044"/>
    </source>
</evidence>
<evidence type="ECO:0000256" key="7">
    <source>
        <dbReference type="ARBA" id="ARBA00022723"/>
    </source>
</evidence>
<comment type="subcellular location">
    <subcellularLocation>
        <location evidence="4">Endoplasmic reticulum membrane</location>
        <topology evidence="4">Peripheral membrane protein</topology>
    </subcellularLocation>
    <subcellularLocation>
        <location evidence="3">Microsome membrane</location>
        <topology evidence="3">Peripheral membrane protein</topology>
    </subcellularLocation>
</comment>
<keyword evidence="10 15" id="KW-0560">Oxidoreductase</keyword>
<evidence type="ECO:0000256" key="9">
    <source>
        <dbReference type="ARBA" id="ARBA00022848"/>
    </source>
</evidence>
<evidence type="ECO:0000313" key="16">
    <source>
        <dbReference type="EMBL" id="KAB0798755.1"/>
    </source>
</evidence>
<dbReference type="Gene3D" id="1.10.630.10">
    <property type="entry name" value="Cytochrome P450"/>
    <property type="match status" value="1"/>
</dbReference>
<dbReference type="AlphaFoldDB" id="A0A5N4AN24"/>
<keyword evidence="7 14" id="KW-0479">Metal-binding</keyword>
<dbReference type="PANTHER" id="PTHR24292:SF54">
    <property type="entry name" value="CYP9F3-RELATED"/>
    <property type="match status" value="1"/>
</dbReference>
<dbReference type="InterPro" id="IPR017972">
    <property type="entry name" value="Cyt_P450_CS"/>
</dbReference>
<dbReference type="GO" id="GO:0020037">
    <property type="term" value="F:heme binding"/>
    <property type="evidence" value="ECO:0007669"/>
    <property type="project" value="InterPro"/>
</dbReference>
<keyword evidence="11 14" id="KW-0408">Iron</keyword>
<evidence type="ECO:0000256" key="10">
    <source>
        <dbReference type="ARBA" id="ARBA00023002"/>
    </source>
</evidence>
<dbReference type="InterPro" id="IPR002403">
    <property type="entry name" value="Cyt_P450_E_grp-IV"/>
</dbReference>
<dbReference type="PRINTS" id="PR00465">
    <property type="entry name" value="EP450IV"/>
</dbReference>
<name>A0A5N4AN24_PHOPY</name>
<dbReference type="Pfam" id="PF00067">
    <property type="entry name" value="p450"/>
    <property type="match status" value="1"/>
</dbReference>
<dbReference type="GO" id="GO:0004497">
    <property type="term" value="F:monooxygenase activity"/>
    <property type="evidence" value="ECO:0007669"/>
    <property type="project" value="UniProtKB-KW"/>
</dbReference>